<accession>A0A953L9C1</accession>
<dbReference type="InterPro" id="IPR013785">
    <property type="entry name" value="Aldolase_TIM"/>
</dbReference>
<dbReference type="RefSeq" id="WP_222578026.1">
    <property type="nucleotide sequence ID" value="NZ_JAHVHU010000001.1"/>
</dbReference>
<dbReference type="Gene3D" id="3.20.20.70">
    <property type="entry name" value="Aldolase class I"/>
    <property type="match status" value="1"/>
</dbReference>
<dbReference type="Pfam" id="PF00701">
    <property type="entry name" value="DHDPS"/>
    <property type="match status" value="1"/>
</dbReference>
<dbReference type="CDD" id="cd00408">
    <property type="entry name" value="DHDPS-like"/>
    <property type="match status" value="1"/>
</dbReference>
<proteinExistence type="predicted"/>
<comment type="caution">
    <text evidence="2">The sequence shown here is derived from an EMBL/GenBank/DDBJ whole genome shotgun (WGS) entry which is preliminary data.</text>
</comment>
<keyword evidence="3" id="KW-1185">Reference proteome</keyword>
<protein>
    <submittedName>
        <fullName evidence="2">Dihydrodipicolinate synthase family protein</fullName>
    </submittedName>
</protein>
<sequence>MKHLSSNNLIGIWCSIQLPILADNSIDFNSLKEEMDMLTNTSIQGIYSNGTAAEFYNQTESEFDGINEMMADICHKKRFPFQIGASHMSPIISRERIRRTKALNPKAFQITLPEWLPLNSDEQLSFLAEVIEEADPIPVVLYSPGHSKTVLTPSDFKRISDRFPQLIGIKVGAGGLEWYAEMRKMNGGLAVFVPGHRLATGIKEGVAKGSYSNVACINPNAAQKWFEIIIDNIDEGIRIENQILHFFEEGIVPLARAGYSDAALDKLLWALSGRSTTSPRLRWPYIGVRDHVVEDTRKIAQRILPDFFQV</sequence>
<dbReference type="SMART" id="SM01130">
    <property type="entry name" value="DHDPS"/>
    <property type="match status" value="1"/>
</dbReference>
<gene>
    <name evidence="2" type="ORF">KUV50_00035</name>
</gene>
<evidence type="ECO:0000256" key="1">
    <source>
        <dbReference type="ARBA" id="ARBA00023239"/>
    </source>
</evidence>
<dbReference type="GO" id="GO:0008747">
    <property type="term" value="F:N-acetylneuraminate lyase activity"/>
    <property type="evidence" value="ECO:0007669"/>
    <property type="project" value="TreeGrafter"/>
</dbReference>
<evidence type="ECO:0000313" key="3">
    <source>
        <dbReference type="Proteomes" id="UP000753961"/>
    </source>
</evidence>
<dbReference type="GO" id="GO:0019262">
    <property type="term" value="P:N-acetylneuraminate catabolic process"/>
    <property type="evidence" value="ECO:0007669"/>
    <property type="project" value="TreeGrafter"/>
</dbReference>
<dbReference type="PANTHER" id="PTHR42849">
    <property type="entry name" value="N-ACETYLNEURAMINATE LYASE"/>
    <property type="match status" value="1"/>
</dbReference>
<dbReference type="PANTHER" id="PTHR42849:SF1">
    <property type="entry name" value="N-ACETYLNEURAMINATE LYASE"/>
    <property type="match status" value="1"/>
</dbReference>
<keyword evidence="1" id="KW-0456">Lyase</keyword>
<dbReference type="Proteomes" id="UP000753961">
    <property type="component" value="Unassembled WGS sequence"/>
</dbReference>
<dbReference type="AlphaFoldDB" id="A0A953L9C1"/>
<organism evidence="2 3">
    <name type="scientific">Membranihabitans marinus</name>
    <dbReference type="NCBI Taxonomy" id="1227546"/>
    <lineage>
        <taxon>Bacteria</taxon>
        <taxon>Pseudomonadati</taxon>
        <taxon>Bacteroidota</taxon>
        <taxon>Saprospiria</taxon>
        <taxon>Saprospirales</taxon>
        <taxon>Saprospiraceae</taxon>
        <taxon>Membranihabitans</taxon>
    </lineage>
</organism>
<name>A0A953L9C1_9BACT</name>
<evidence type="ECO:0000313" key="2">
    <source>
        <dbReference type="EMBL" id="MBY5956501.1"/>
    </source>
</evidence>
<dbReference type="InterPro" id="IPR002220">
    <property type="entry name" value="DapA-like"/>
</dbReference>
<reference evidence="2" key="1">
    <citation type="submission" date="2021-06" db="EMBL/GenBank/DDBJ databases">
        <title>44 bacteria genomes isolated from Dapeng, Shenzhen.</title>
        <authorList>
            <person name="Zheng W."/>
            <person name="Yu S."/>
            <person name="Huang Y."/>
        </authorList>
    </citation>
    <scope>NUCLEOTIDE SEQUENCE</scope>
    <source>
        <strain evidence="2">DP5N28-2</strain>
    </source>
</reference>
<dbReference type="EMBL" id="JAHVHU010000001">
    <property type="protein sequence ID" value="MBY5956501.1"/>
    <property type="molecule type" value="Genomic_DNA"/>
</dbReference>
<dbReference type="GO" id="GO:0005829">
    <property type="term" value="C:cytosol"/>
    <property type="evidence" value="ECO:0007669"/>
    <property type="project" value="TreeGrafter"/>
</dbReference>
<dbReference type="SUPFAM" id="SSF51569">
    <property type="entry name" value="Aldolase"/>
    <property type="match status" value="1"/>
</dbReference>